<keyword evidence="6" id="KW-0269">Exonuclease</keyword>
<dbReference type="EMBL" id="SSSM01000001">
    <property type="protein sequence ID" value="THG32873.1"/>
    <property type="molecule type" value="Genomic_DNA"/>
</dbReference>
<dbReference type="AlphaFoldDB" id="A0A4S4FQJ8"/>
<dbReference type="GO" id="GO:0004527">
    <property type="term" value="F:exonuclease activity"/>
    <property type="evidence" value="ECO:0007669"/>
    <property type="project" value="UniProtKB-KW"/>
</dbReference>
<evidence type="ECO:0000259" key="5">
    <source>
        <dbReference type="SMART" id="SM00482"/>
    </source>
</evidence>
<reference evidence="6 7" key="1">
    <citation type="submission" date="2019-04" db="EMBL/GenBank/DDBJ databases">
        <authorList>
            <person name="Jiang L."/>
        </authorList>
    </citation>
    <scope>NUCLEOTIDE SEQUENCE [LARGE SCALE GENOMIC DNA]</scope>
    <source>
        <strain evidence="6 7">YIM 131853</strain>
    </source>
</reference>
<evidence type="ECO:0000256" key="3">
    <source>
        <dbReference type="ARBA" id="ARBA00049244"/>
    </source>
</evidence>
<sequence>MFIVLARVPHGTRAVALADDGSALDREHSPADELVLDDAELIAFVRERERADAPRWVWADTSVSYAQLLAAGVRIARCHDLRLSRAILRSSTLSASSGVAGLPRDELDEASPAAESTVSALFEIAEALPAVADPVDELRRQLAAVSESAEPGRLRLLLAAESAGALAAAEMRNAGMPWSIERHDALLTELLGPRVPYGVRPQKLEVLAAVIRDGLLAPTLNPDSPVDVLRALRAAGLRVDSTRSWELKRIEHPAIPPLLEYKQLARLLTANGWTWLDAWVTPEGRFHPDYVPGGVVSGRWATRGGGALQLPKQLRSTVVADPGWTLVVADAAQLEPRVLAAMAGDLAMAEAGREADLYAGIVASGAVPDRKSAKYGMLGAIYGATRGAGGAMMPRLKKAYPRAISLVEDAARAGERGEQVTTRLGRSSPRGGGIDGSAMENVSEARATASDSDLAAADRRAGSAARDRGRFTRNFVVQGTAAEWALCWLAELRNRLVALPVPGAGRHPPRDDVWDPSRRPHLVLFLHDEVVVHTPIALAEQVRQAVLESAAAAGRIMFGTFPIDFPLDVAVVDDYGMAE</sequence>
<dbReference type="GO" id="GO:0003887">
    <property type="term" value="F:DNA-directed DNA polymerase activity"/>
    <property type="evidence" value="ECO:0007669"/>
    <property type="project" value="UniProtKB-EC"/>
</dbReference>
<dbReference type="Gene3D" id="3.30.70.370">
    <property type="match status" value="1"/>
</dbReference>
<evidence type="ECO:0000313" key="6">
    <source>
        <dbReference type="EMBL" id="THG32873.1"/>
    </source>
</evidence>
<accession>A0A4S4FQJ8</accession>
<dbReference type="PANTHER" id="PTHR10133:SF27">
    <property type="entry name" value="DNA POLYMERASE NU"/>
    <property type="match status" value="1"/>
</dbReference>
<organism evidence="6 7">
    <name type="scientific">Naasia lichenicola</name>
    <dbReference type="NCBI Taxonomy" id="2565933"/>
    <lineage>
        <taxon>Bacteria</taxon>
        <taxon>Bacillati</taxon>
        <taxon>Actinomycetota</taxon>
        <taxon>Actinomycetes</taxon>
        <taxon>Micrococcales</taxon>
        <taxon>Microbacteriaceae</taxon>
        <taxon>Naasia</taxon>
    </lineage>
</organism>
<dbReference type="Pfam" id="PF00476">
    <property type="entry name" value="DNA_pol_A"/>
    <property type="match status" value="1"/>
</dbReference>
<dbReference type="InterPro" id="IPR002298">
    <property type="entry name" value="DNA_polymerase_A"/>
</dbReference>
<feature type="region of interest" description="Disordered" evidence="4">
    <location>
        <begin position="415"/>
        <end position="438"/>
    </location>
</feature>
<dbReference type="RefSeq" id="WP_136425654.1">
    <property type="nucleotide sequence ID" value="NZ_SSSM01000001.1"/>
</dbReference>
<dbReference type="GO" id="GO:0006261">
    <property type="term" value="P:DNA-templated DNA replication"/>
    <property type="evidence" value="ECO:0007669"/>
    <property type="project" value="InterPro"/>
</dbReference>
<keyword evidence="6" id="KW-0540">Nuclease</keyword>
<keyword evidence="2" id="KW-0235">DNA replication</keyword>
<evidence type="ECO:0000256" key="1">
    <source>
        <dbReference type="ARBA" id="ARBA00012417"/>
    </source>
</evidence>
<dbReference type="SUPFAM" id="SSF56672">
    <property type="entry name" value="DNA/RNA polymerases"/>
    <property type="match status" value="1"/>
</dbReference>
<keyword evidence="7" id="KW-1185">Reference proteome</keyword>
<dbReference type="GO" id="GO:0003677">
    <property type="term" value="F:DNA binding"/>
    <property type="evidence" value="ECO:0007669"/>
    <property type="project" value="InterPro"/>
</dbReference>
<dbReference type="NCBIfam" id="NF011538">
    <property type="entry name" value="PRK14975.1-1"/>
    <property type="match status" value="1"/>
</dbReference>
<dbReference type="OrthoDB" id="4414061at2"/>
<dbReference type="InterPro" id="IPR043502">
    <property type="entry name" value="DNA/RNA_pol_sf"/>
</dbReference>
<dbReference type="GO" id="GO:0006302">
    <property type="term" value="P:double-strand break repair"/>
    <property type="evidence" value="ECO:0007669"/>
    <property type="project" value="TreeGrafter"/>
</dbReference>
<dbReference type="EC" id="2.7.7.7" evidence="1"/>
<gene>
    <name evidence="6" type="ORF">E6C64_00385</name>
</gene>
<feature type="domain" description="DNA-directed DNA polymerase family A palm" evidence="5">
    <location>
        <begin position="311"/>
        <end position="538"/>
    </location>
</feature>
<protein>
    <recommendedName>
        <fullName evidence="1">DNA-directed DNA polymerase</fullName>
        <ecNumber evidence="1">2.7.7.7</ecNumber>
    </recommendedName>
</protein>
<evidence type="ECO:0000313" key="7">
    <source>
        <dbReference type="Proteomes" id="UP000309133"/>
    </source>
</evidence>
<dbReference type="PANTHER" id="PTHR10133">
    <property type="entry name" value="DNA POLYMERASE I"/>
    <property type="match status" value="1"/>
</dbReference>
<comment type="catalytic activity">
    <reaction evidence="3">
        <text>DNA(n) + a 2'-deoxyribonucleoside 5'-triphosphate = DNA(n+1) + diphosphate</text>
        <dbReference type="Rhea" id="RHEA:22508"/>
        <dbReference type="Rhea" id="RHEA-COMP:17339"/>
        <dbReference type="Rhea" id="RHEA-COMP:17340"/>
        <dbReference type="ChEBI" id="CHEBI:33019"/>
        <dbReference type="ChEBI" id="CHEBI:61560"/>
        <dbReference type="ChEBI" id="CHEBI:173112"/>
        <dbReference type="EC" id="2.7.7.7"/>
    </reaction>
</comment>
<comment type="caution">
    <text evidence="6">The sequence shown here is derived from an EMBL/GenBank/DDBJ whole genome shotgun (WGS) entry which is preliminary data.</text>
</comment>
<name>A0A4S4FQJ8_9MICO</name>
<dbReference type="Proteomes" id="UP000309133">
    <property type="component" value="Unassembled WGS sequence"/>
</dbReference>
<dbReference type="Gene3D" id="1.10.150.20">
    <property type="entry name" value="5' to 3' exonuclease, C-terminal subdomain"/>
    <property type="match status" value="1"/>
</dbReference>
<evidence type="ECO:0000256" key="4">
    <source>
        <dbReference type="SAM" id="MobiDB-lite"/>
    </source>
</evidence>
<keyword evidence="6" id="KW-0378">Hydrolase</keyword>
<dbReference type="SMART" id="SM00482">
    <property type="entry name" value="POLAc"/>
    <property type="match status" value="1"/>
</dbReference>
<proteinExistence type="predicted"/>
<dbReference type="CDD" id="cd06444">
    <property type="entry name" value="DNA_pol_A"/>
    <property type="match status" value="1"/>
</dbReference>
<evidence type="ECO:0000256" key="2">
    <source>
        <dbReference type="ARBA" id="ARBA00022705"/>
    </source>
</evidence>
<dbReference type="InterPro" id="IPR001098">
    <property type="entry name" value="DNA-dir_DNA_pol_A_palm_dom"/>
</dbReference>